<reference evidence="4 5" key="1">
    <citation type="journal article" date="2014" name="Int. J. Syst. Evol. Microbiol.">
        <title>Complete genome sequence of Corynebacterium casei LMG S-19264T (=DSM 44701T), isolated from a smear-ripened cheese.</title>
        <authorList>
            <consortium name="US DOE Joint Genome Institute (JGI-PGF)"/>
            <person name="Walter F."/>
            <person name="Albersmeier A."/>
            <person name="Kalinowski J."/>
            <person name="Ruckert C."/>
        </authorList>
    </citation>
    <scope>NUCLEOTIDE SEQUENCE [LARGE SCALE GENOMIC DNA]</scope>
    <source>
        <strain evidence="4 5">CGMCC 1.12976</strain>
    </source>
</reference>
<feature type="region of interest" description="Disordered" evidence="3">
    <location>
        <begin position="70"/>
        <end position="112"/>
    </location>
</feature>
<dbReference type="PRINTS" id="PR00081">
    <property type="entry name" value="GDHRDH"/>
</dbReference>
<evidence type="ECO:0000256" key="3">
    <source>
        <dbReference type="SAM" id="MobiDB-lite"/>
    </source>
</evidence>
<dbReference type="AlphaFoldDB" id="A0A917B1J9"/>
<comment type="similarity">
    <text evidence="1">Belongs to the short-chain dehydrogenases/reductases (SDR) family.</text>
</comment>
<dbReference type="Proteomes" id="UP000598775">
    <property type="component" value="Unassembled WGS sequence"/>
</dbReference>
<dbReference type="CDD" id="cd05327">
    <property type="entry name" value="retinol-DH_like_SDR_c_like"/>
    <property type="match status" value="1"/>
</dbReference>
<dbReference type="Gene3D" id="3.40.50.720">
    <property type="entry name" value="NAD(P)-binding Rossmann-like Domain"/>
    <property type="match status" value="1"/>
</dbReference>
<accession>A0A917B1J9</accession>
<dbReference type="RefSeq" id="WP_203585935.1">
    <property type="nucleotide sequence ID" value="NZ_BMGP01000001.1"/>
</dbReference>
<comment type="caution">
    <text evidence="4">The sequence shown here is derived from an EMBL/GenBank/DDBJ whole genome shotgun (WGS) entry which is preliminary data.</text>
</comment>
<name>A0A917B1J9_9MICO</name>
<proteinExistence type="inferred from homology"/>
<evidence type="ECO:0000256" key="2">
    <source>
        <dbReference type="ARBA" id="ARBA00023002"/>
    </source>
</evidence>
<organism evidence="4 5">
    <name type="scientific">Subtercola lobariae</name>
    <dbReference type="NCBI Taxonomy" id="1588641"/>
    <lineage>
        <taxon>Bacteria</taxon>
        <taxon>Bacillati</taxon>
        <taxon>Actinomycetota</taxon>
        <taxon>Actinomycetes</taxon>
        <taxon>Micrococcales</taxon>
        <taxon>Microbacteriaceae</taxon>
        <taxon>Subtercola</taxon>
    </lineage>
</organism>
<keyword evidence="2" id="KW-0560">Oxidoreductase</keyword>
<dbReference type="PANTHER" id="PTHR24320">
    <property type="entry name" value="RETINOL DEHYDROGENASE"/>
    <property type="match status" value="1"/>
</dbReference>
<dbReference type="InterPro" id="IPR036291">
    <property type="entry name" value="NAD(P)-bd_dom_sf"/>
</dbReference>
<dbReference type="GO" id="GO:0016491">
    <property type="term" value="F:oxidoreductase activity"/>
    <property type="evidence" value="ECO:0007669"/>
    <property type="project" value="UniProtKB-KW"/>
</dbReference>
<feature type="compositionally biased region" description="Low complexity" evidence="3">
    <location>
        <begin position="89"/>
        <end position="112"/>
    </location>
</feature>
<evidence type="ECO:0000313" key="4">
    <source>
        <dbReference type="EMBL" id="GGF16524.1"/>
    </source>
</evidence>
<keyword evidence="5" id="KW-1185">Reference proteome</keyword>
<gene>
    <name evidence="4" type="ORF">GCM10011399_07870</name>
</gene>
<evidence type="ECO:0000256" key="1">
    <source>
        <dbReference type="ARBA" id="ARBA00006484"/>
    </source>
</evidence>
<dbReference type="PANTHER" id="PTHR24320:SF148">
    <property type="entry name" value="NAD(P)-BINDING ROSSMANN-FOLD SUPERFAMILY PROTEIN"/>
    <property type="match status" value="1"/>
</dbReference>
<dbReference type="Pfam" id="PF00106">
    <property type="entry name" value="adh_short"/>
    <property type="match status" value="2"/>
</dbReference>
<dbReference type="InterPro" id="IPR002347">
    <property type="entry name" value="SDR_fam"/>
</dbReference>
<sequence length="360" mass="37251">MPTPLITTPFGAQSTAAEVIAGVDLTGKRAIVTGGASGIGLETARALLSAGAEVTLAVRDLEQGRRAADELGATGGEASSSGRGRESGADSTSSSTSTSSSNSNSNSDSSTSSGSVRVGLLDLASQASIAAFVSAWSGPLHILVNNAGVMATPELRTREGWELQFATNHLGHFALTVGLHDALAAAHGARVVVVSSVGHLNGPVLFDDINFEHDPYDPWAAYSQSKTANVLFTVEAANRWKNDAITVNALTPGRIRTGLMRHLDSQPTAPPARFQADNPDIVYKTVEQGAATSVLLAASPLVDGVTGRYFADCAEAAPQQPGIRLGVADYAVDPENARRLWQVSLDLLSATPDPAGEETP</sequence>
<evidence type="ECO:0000313" key="5">
    <source>
        <dbReference type="Proteomes" id="UP000598775"/>
    </source>
</evidence>
<dbReference type="SUPFAM" id="SSF51735">
    <property type="entry name" value="NAD(P)-binding Rossmann-fold domains"/>
    <property type="match status" value="1"/>
</dbReference>
<protein>
    <submittedName>
        <fullName evidence="4">Oxidoreductase</fullName>
    </submittedName>
</protein>
<dbReference type="EMBL" id="BMGP01000001">
    <property type="protein sequence ID" value="GGF16524.1"/>
    <property type="molecule type" value="Genomic_DNA"/>
</dbReference>